<keyword evidence="2 5" id="KW-0812">Transmembrane</keyword>
<dbReference type="GO" id="GO:0016020">
    <property type="term" value="C:membrane"/>
    <property type="evidence" value="ECO:0007669"/>
    <property type="project" value="UniProtKB-SubCell"/>
</dbReference>
<evidence type="ECO:0000313" key="7">
    <source>
        <dbReference type="Proteomes" id="UP001172102"/>
    </source>
</evidence>
<feature type="transmembrane region" description="Helical" evidence="5">
    <location>
        <begin position="197"/>
        <end position="215"/>
    </location>
</feature>
<keyword evidence="7" id="KW-1185">Reference proteome</keyword>
<dbReference type="EMBL" id="JAUKUA010000005">
    <property type="protein sequence ID" value="KAK0711971.1"/>
    <property type="molecule type" value="Genomic_DNA"/>
</dbReference>
<comment type="subcellular location">
    <subcellularLocation>
        <location evidence="1">Membrane</location>
        <topology evidence="1">Multi-pass membrane protein</topology>
    </subcellularLocation>
</comment>
<feature type="transmembrane region" description="Helical" evidence="5">
    <location>
        <begin position="57"/>
        <end position="77"/>
    </location>
</feature>
<keyword evidence="4 5" id="KW-0472">Membrane</keyword>
<dbReference type="Proteomes" id="UP001172102">
    <property type="component" value="Unassembled WGS sequence"/>
</dbReference>
<feature type="transmembrane region" description="Helical" evidence="5">
    <location>
        <begin position="478"/>
        <end position="500"/>
    </location>
</feature>
<feature type="transmembrane region" description="Helical" evidence="5">
    <location>
        <begin position="445"/>
        <end position="466"/>
    </location>
</feature>
<dbReference type="PANTHER" id="PTHR11785">
    <property type="entry name" value="AMINO ACID TRANSPORTER"/>
    <property type="match status" value="1"/>
</dbReference>
<dbReference type="GO" id="GO:0015179">
    <property type="term" value="F:L-amino acid transmembrane transporter activity"/>
    <property type="evidence" value="ECO:0007669"/>
    <property type="project" value="TreeGrafter"/>
</dbReference>
<keyword evidence="3 5" id="KW-1133">Transmembrane helix</keyword>
<gene>
    <name evidence="6" type="ORF">B0H67DRAFT_555858</name>
</gene>
<name>A0AA40AA03_9PEZI</name>
<dbReference type="PANTHER" id="PTHR11785:SF382">
    <property type="entry name" value="LOW-AFFINITY METHIONINE PERMEASE"/>
    <property type="match status" value="1"/>
</dbReference>
<evidence type="ECO:0000313" key="6">
    <source>
        <dbReference type="EMBL" id="KAK0711971.1"/>
    </source>
</evidence>
<dbReference type="Pfam" id="PF13520">
    <property type="entry name" value="AA_permease_2"/>
    <property type="match status" value="2"/>
</dbReference>
<evidence type="ECO:0000256" key="5">
    <source>
        <dbReference type="SAM" id="Phobius"/>
    </source>
</evidence>
<evidence type="ECO:0000256" key="2">
    <source>
        <dbReference type="ARBA" id="ARBA00022692"/>
    </source>
</evidence>
<feature type="transmembrane region" description="Helical" evidence="5">
    <location>
        <begin position="365"/>
        <end position="383"/>
    </location>
</feature>
<sequence>MPTKADAPMEMADRNLDEAEEEREYQVLTREGLQQAIDNLNAEKNLYDVAPTTSQRLGFFTVFCLIMNRIIGSGIFAQPVNVLLYAGSSGLAIVLWVIAGLLVLSITVCWLEVGMSVPFYNILHDRVWLRRSAPRSGGDKNYLEYIYKRPALLATCVFGITFIVFGNLAGNAIQFGIFVEMARHPKCRGADSCVNKGAVLGWAVGVLTGCALFNISTRKFTIGLNNAFAVVKMLFILFLVFAGIGYGSNHDSRCRNITFQGHGAGGTFGDVVLALVYALYPYGGYEQPFYVLAEVREPKKIFPKATTLAIMAVAVFFPLTNVSYLCVVPYDDTASLPTNIVIAFFEKVSGNTDGGYGGDLGEDGVVQLVAVILAIFIVGSIMAQTFTASRVKQEVAKEGILPWSLMFAKGSDTLLSRLTSAPSSSYRHSAPALGDMERHREQTPIAATVLHWGTAVVLVLGVGIPLKPSQAYGLLTFFKSFTIIGVLGLFTVAGLLYLKVDSWFSRDGGRRRWTRKSQWRPWFDPLPAIVGTLGLGFLLVAVFVAPTASKPDLGDGDLPYWVGPTVGWAAPLIGVVWWLGLRFVQWRGRWRLEVTRMPYIEVGAGGEFVQRAEVVEHEKVYHRRYGHLHS</sequence>
<reference evidence="6" key="1">
    <citation type="submission" date="2023-06" db="EMBL/GenBank/DDBJ databases">
        <title>Genome-scale phylogeny and comparative genomics of the fungal order Sordariales.</title>
        <authorList>
            <consortium name="Lawrence Berkeley National Laboratory"/>
            <person name="Hensen N."/>
            <person name="Bonometti L."/>
            <person name="Westerberg I."/>
            <person name="Brannstrom I.O."/>
            <person name="Guillou S."/>
            <person name="Cros-Aarteil S."/>
            <person name="Calhoun S."/>
            <person name="Haridas S."/>
            <person name="Kuo A."/>
            <person name="Mondo S."/>
            <person name="Pangilinan J."/>
            <person name="Riley R."/>
            <person name="Labutti K."/>
            <person name="Andreopoulos B."/>
            <person name="Lipzen A."/>
            <person name="Chen C."/>
            <person name="Yanf M."/>
            <person name="Daum C."/>
            <person name="Ng V."/>
            <person name="Clum A."/>
            <person name="Steindorff A."/>
            <person name="Ohm R."/>
            <person name="Martin F."/>
            <person name="Silar P."/>
            <person name="Natvig D."/>
            <person name="Lalanne C."/>
            <person name="Gautier V."/>
            <person name="Ament-Velasquez S.L."/>
            <person name="Kruys A."/>
            <person name="Hutchinson M.I."/>
            <person name="Powell A.J."/>
            <person name="Barry K."/>
            <person name="Miller A.N."/>
            <person name="Grigoriev I.V."/>
            <person name="Debuchy R."/>
            <person name="Gladieux P."/>
            <person name="Thoren M.H."/>
            <person name="Johannesson H."/>
        </authorList>
    </citation>
    <scope>NUCLEOTIDE SEQUENCE</scope>
    <source>
        <strain evidence="6">SMH4607-1</strain>
    </source>
</reference>
<feature type="transmembrane region" description="Helical" evidence="5">
    <location>
        <begin position="565"/>
        <end position="584"/>
    </location>
</feature>
<feature type="transmembrane region" description="Helical" evidence="5">
    <location>
        <begin position="227"/>
        <end position="247"/>
    </location>
</feature>
<organism evidence="6 7">
    <name type="scientific">Lasiosphaeris hirsuta</name>
    <dbReference type="NCBI Taxonomy" id="260670"/>
    <lineage>
        <taxon>Eukaryota</taxon>
        <taxon>Fungi</taxon>
        <taxon>Dikarya</taxon>
        <taxon>Ascomycota</taxon>
        <taxon>Pezizomycotina</taxon>
        <taxon>Sordariomycetes</taxon>
        <taxon>Sordariomycetidae</taxon>
        <taxon>Sordariales</taxon>
        <taxon>Lasiosphaeriaceae</taxon>
        <taxon>Lasiosphaeris</taxon>
    </lineage>
</organism>
<comment type="caution">
    <text evidence="6">The sequence shown here is derived from an EMBL/GenBank/DDBJ whole genome shotgun (WGS) entry which is preliminary data.</text>
</comment>
<feature type="transmembrane region" description="Helical" evidence="5">
    <location>
        <begin position="151"/>
        <end position="177"/>
    </location>
</feature>
<accession>A0AA40AA03</accession>
<dbReference type="Gene3D" id="1.20.1740.10">
    <property type="entry name" value="Amino acid/polyamine transporter I"/>
    <property type="match status" value="1"/>
</dbReference>
<feature type="transmembrane region" description="Helical" evidence="5">
    <location>
        <begin position="521"/>
        <end position="545"/>
    </location>
</feature>
<evidence type="ECO:0000256" key="3">
    <source>
        <dbReference type="ARBA" id="ARBA00022989"/>
    </source>
</evidence>
<dbReference type="AlphaFoldDB" id="A0AA40AA03"/>
<evidence type="ECO:0000256" key="4">
    <source>
        <dbReference type="ARBA" id="ARBA00023136"/>
    </source>
</evidence>
<feature type="transmembrane region" description="Helical" evidence="5">
    <location>
        <begin position="83"/>
        <end position="111"/>
    </location>
</feature>
<dbReference type="InterPro" id="IPR002293">
    <property type="entry name" value="AA/rel_permease1"/>
</dbReference>
<dbReference type="InterPro" id="IPR050598">
    <property type="entry name" value="AminoAcid_Transporter"/>
</dbReference>
<feature type="transmembrane region" description="Helical" evidence="5">
    <location>
        <begin position="301"/>
        <end position="319"/>
    </location>
</feature>
<protein>
    <submittedName>
        <fullName evidence="6">Amino acid permease-domain-containing protein</fullName>
    </submittedName>
</protein>
<proteinExistence type="predicted"/>
<dbReference type="PIRSF" id="PIRSF006060">
    <property type="entry name" value="AA_transporter"/>
    <property type="match status" value="1"/>
</dbReference>
<evidence type="ECO:0000256" key="1">
    <source>
        <dbReference type="ARBA" id="ARBA00004141"/>
    </source>
</evidence>